<evidence type="ECO:0000313" key="2">
    <source>
        <dbReference type="Proteomes" id="UP000005824"/>
    </source>
</evidence>
<dbReference type="EMBL" id="ABVL01000027">
    <property type="protein sequence ID" value="EDY16845.1"/>
    <property type="molecule type" value="Genomic_DNA"/>
</dbReference>
<sequence length="75" mass="8113">MNAMRKLSIIAGSLLVLAVLVGIVAFVRAAFTATDPYLVKPLTHSPAPTGARVGHSSEAWRRYRQSAFATTVIWT</sequence>
<protein>
    <submittedName>
        <fullName evidence="1">Uncharacterized protein</fullName>
    </submittedName>
</protein>
<organism evidence="1 2">
    <name type="scientific">Chthoniobacter flavus Ellin428</name>
    <dbReference type="NCBI Taxonomy" id="497964"/>
    <lineage>
        <taxon>Bacteria</taxon>
        <taxon>Pseudomonadati</taxon>
        <taxon>Verrucomicrobiota</taxon>
        <taxon>Spartobacteria</taxon>
        <taxon>Chthoniobacterales</taxon>
        <taxon>Chthoniobacteraceae</taxon>
        <taxon>Chthoniobacter</taxon>
    </lineage>
</organism>
<dbReference type="Proteomes" id="UP000005824">
    <property type="component" value="Unassembled WGS sequence"/>
</dbReference>
<gene>
    <name evidence="1" type="ORF">CfE428DRAFT_5654</name>
</gene>
<proteinExistence type="predicted"/>
<dbReference type="AlphaFoldDB" id="B4D9R4"/>
<dbReference type="InParanoid" id="B4D9R4"/>
<comment type="caution">
    <text evidence="1">The sequence shown here is derived from an EMBL/GenBank/DDBJ whole genome shotgun (WGS) entry which is preliminary data.</text>
</comment>
<reference evidence="1 2" key="1">
    <citation type="journal article" date="2011" name="J. Bacteriol.">
        <title>Genome sequence of Chthoniobacter flavus Ellin428, an aerobic heterotrophic soil bacterium.</title>
        <authorList>
            <person name="Kant R."/>
            <person name="van Passel M.W."/>
            <person name="Palva A."/>
            <person name="Lucas S."/>
            <person name="Lapidus A."/>
            <person name="Glavina Del Rio T."/>
            <person name="Dalin E."/>
            <person name="Tice H."/>
            <person name="Bruce D."/>
            <person name="Goodwin L."/>
            <person name="Pitluck S."/>
            <person name="Larimer F.W."/>
            <person name="Land M.L."/>
            <person name="Hauser L."/>
            <person name="Sangwan P."/>
            <person name="de Vos W.M."/>
            <person name="Janssen P.H."/>
            <person name="Smidt H."/>
        </authorList>
    </citation>
    <scope>NUCLEOTIDE SEQUENCE [LARGE SCALE GENOMIC DNA]</scope>
    <source>
        <strain evidence="1 2">Ellin428</strain>
    </source>
</reference>
<dbReference type="STRING" id="497964.CfE428DRAFT_5654"/>
<keyword evidence="2" id="KW-1185">Reference proteome</keyword>
<evidence type="ECO:0000313" key="1">
    <source>
        <dbReference type="EMBL" id="EDY16845.1"/>
    </source>
</evidence>
<name>B4D9R4_9BACT</name>
<accession>B4D9R4</accession>